<name>A0A1H3L704_9FIRM</name>
<dbReference type="Proteomes" id="UP000183918">
    <property type="component" value="Unassembled WGS sequence"/>
</dbReference>
<evidence type="ECO:0000313" key="3">
    <source>
        <dbReference type="Proteomes" id="UP000183918"/>
    </source>
</evidence>
<organism evidence="2 3">
    <name type="scientific">Lachnobacterium bovis DSM 14045</name>
    <dbReference type="NCBI Taxonomy" id="1122142"/>
    <lineage>
        <taxon>Bacteria</taxon>
        <taxon>Bacillati</taxon>
        <taxon>Bacillota</taxon>
        <taxon>Clostridia</taxon>
        <taxon>Lachnospirales</taxon>
        <taxon>Lachnospiraceae</taxon>
        <taxon>Lachnobacterium</taxon>
    </lineage>
</organism>
<dbReference type="Pfam" id="PF26115">
    <property type="entry name" value="PDDEXK_GAPS4"/>
    <property type="match status" value="1"/>
</dbReference>
<keyword evidence="3" id="KW-1185">Reference proteome</keyword>
<dbReference type="InterPro" id="IPR058873">
    <property type="entry name" value="PDDEXK_GAPS4"/>
</dbReference>
<evidence type="ECO:0000259" key="1">
    <source>
        <dbReference type="Pfam" id="PF26115"/>
    </source>
</evidence>
<dbReference type="EMBL" id="FNPG01000024">
    <property type="protein sequence ID" value="SDY60161.1"/>
    <property type="molecule type" value="Genomic_DNA"/>
</dbReference>
<dbReference type="RefSeq" id="WP_074718442.1">
    <property type="nucleotide sequence ID" value="NZ_FNPG01000024.1"/>
</dbReference>
<sequence length="317" mass="37238">MGENAQKIGKKLESVGFELLSMFNWKKKMGDKEIKCTRSTHKNSKGTSKRTHGVDLYMEYKDPYLGGVQGVFIECKNREWASISKSEIQNWVNEEINLIDCARNNSELQEFYADGADKNCALLIINCNDGKYDHKKFEQYLSELEIPNKKIPYKIFIAGNKTLEKWDAIDRMIKTDYLNGINVLYPSINNSQPISENYWSLNHLFAKYIFCETTEKEELRNGDTHTNKILVVFCLDCITSESIQYLWSMCRTFQYENRYDAYDFCFWVENQDDCNYIRENFINIISNYDNGRVDEKIIKAIKTKFLLNRKIGVVENR</sequence>
<dbReference type="STRING" id="1122142.SAMN02910414_01921"/>
<protein>
    <recommendedName>
        <fullName evidence="1">GAPS4 PD-(D/E)XK nuclease domain-containing protein</fullName>
    </recommendedName>
</protein>
<proteinExistence type="predicted"/>
<dbReference type="AlphaFoldDB" id="A0A1H3L704"/>
<feature type="domain" description="GAPS4 PD-(D/E)XK nuclease" evidence="1">
    <location>
        <begin position="1"/>
        <end position="161"/>
    </location>
</feature>
<accession>A0A1H3L704</accession>
<evidence type="ECO:0000313" key="2">
    <source>
        <dbReference type="EMBL" id="SDY60161.1"/>
    </source>
</evidence>
<gene>
    <name evidence="2" type="ORF">SAMN02910414_01921</name>
</gene>
<dbReference type="OrthoDB" id="2834735at2"/>
<reference evidence="2 3" key="1">
    <citation type="submission" date="2016-10" db="EMBL/GenBank/DDBJ databases">
        <authorList>
            <person name="de Groot N.N."/>
        </authorList>
    </citation>
    <scope>NUCLEOTIDE SEQUENCE [LARGE SCALE GENOMIC DNA]</scope>
    <source>
        <strain evidence="2 3">DSM 14045</strain>
    </source>
</reference>